<reference evidence="3 4" key="1">
    <citation type="submission" date="2019-02" db="EMBL/GenBank/DDBJ databases">
        <title>Polymorphobacter sp. isolated from the lake at the Tibet of China.</title>
        <authorList>
            <person name="Li A."/>
        </authorList>
    </citation>
    <scope>NUCLEOTIDE SEQUENCE [LARGE SCALE GENOMIC DNA]</scope>
    <source>
        <strain evidence="3 4">DJ1R-1</strain>
    </source>
</reference>
<dbReference type="InterPro" id="IPR045851">
    <property type="entry name" value="AMP-bd_C_sf"/>
</dbReference>
<dbReference type="SUPFAM" id="SSF56801">
    <property type="entry name" value="Acetyl-CoA synthetase-like"/>
    <property type="match status" value="1"/>
</dbReference>
<dbReference type="InterPro" id="IPR025110">
    <property type="entry name" value="AMP-bd_C"/>
</dbReference>
<dbReference type="AlphaFoldDB" id="A0A4Y9ENU2"/>
<dbReference type="InterPro" id="IPR050237">
    <property type="entry name" value="ATP-dep_AMP-bd_enzyme"/>
</dbReference>
<sequence>MTDTAARHPSTYVPSPIINALIRDRDRPIVEVAGGKAWTGGEMLAATSRLTQALQARGVVNGARVALLAGNSVEVLLLHNAIAFAGGCLVAMHPMGSADDHLFAIEDAGVEVLLYDPAKFSKRAGELRARTNRLKTVLSLGAGEVGDDLLALADTFDLAPLTAPVLDPGTVTRLSYSGGTTGKPKAIPGNPRTGAAALQIMMSEWEWPIEPRILAVVPLSHAGGSLFGPMLLKHGTMVVLPAFDPGAVLAAIEKYRITCTMLVPTMIYALLDHPDFDKYDLSSLETIFYGASLMSPVRLKEGLERIGPVFYQFYGQAEAPMTVCVMRRSEHDANNPNRLASCGRPVPYVDVALLGDDNLPVPDGEPGEICVRGPLVMDGYLDRADQNAEALAAGWLHTGDVAVKDPDGFLRIVDRKKDMIVTGGFNVFPSEVENVIATHPAVAQVAVFGIADEKWGEAVCAAVVLRPGAKADPADLTALVKTHKGSVQAPKRIEFIDAIPQTAVGKPDKKALRAQFATGAA</sequence>
<keyword evidence="4" id="KW-1185">Reference proteome</keyword>
<feature type="domain" description="AMP-dependent synthetase/ligase" evidence="1">
    <location>
        <begin position="25"/>
        <end position="381"/>
    </location>
</feature>
<comment type="caution">
    <text evidence="3">The sequence shown here is derived from an EMBL/GenBank/DDBJ whole genome shotgun (WGS) entry which is preliminary data.</text>
</comment>
<organism evidence="3 4">
    <name type="scientific">Glacieibacterium arshaanense</name>
    <dbReference type="NCBI Taxonomy" id="2511025"/>
    <lineage>
        <taxon>Bacteria</taxon>
        <taxon>Pseudomonadati</taxon>
        <taxon>Pseudomonadota</taxon>
        <taxon>Alphaproteobacteria</taxon>
        <taxon>Sphingomonadales</taxon>
        <taxon>Sphingosinicellaceae</taxon>
        <taxon>Glacieibacterium</taxon>
    </lineage>
</organism>
<dbReference type="Gene3D" id="3.40.50.12780">
    <property type="entry name" value="N-terminal domain of ligase-like"/>
    <property type="match status" value="1"/>
</dbReference>
<evidence type="ECO:0000313" key="4">
    <source>
        <dbReference type="Proteomes" id="UP000297737"/>
    </source>
</evidence>
<gene>
    <name evidence="3" type="ORF">EUV02_10185</name>
</gene>
<dbReference type="RefSeq" id="WP_135246115.1">
    <property type="nucleotide sequence ID" value="NZ_SIHO01000002.1"/>
</dbReference>
<dbReference type="Proteomes" id="UP000297737">
    <property type="component" value="Unassembled WGS sequence"/>
</dbReference>
<dbReference type="GO" id="GO:0016877">
    <property type="term" value="F:ligase activity, forming carbon-sulfur bonds"/>
    <property type="evidence" value="ECO:0007669"/>
    <property type="project" value="UniProtKB-ARBA"/>
</dbReference>
<dbReference type="PANTHER" id="PTHR43767:SF7">
    <property type="entry name" value="MEDIUM_LONG-CHAIN-FATTY-ACID--COA LIGASE FADD8"/>
    <property type="match status" value="1"/>
</dbReference>
<dbReference type="Gene3D" id="3.30.300.30">
    <property type="match status" value="1"/>
</dbReference>
<dbReference type="Pfam" id="PF00501">
    <property type="entry name" value="AMP-binding"/>
    <property type="match status" value="1"/>
</dbReference>
<evidence type="ECO:0000259" key="2">
    <source>
        <dbReference type="Pfam" id="PF13193"/>
    </source>
</evidence>
<dbReference type="OrthoDB" id="9803968at2"/>
<proteinExistence type="predicted"/>
<evidence type="ECO:0000259" key="1">
    <source>
        <dbReference type="Pfam" id="PF00501"/>
    </source>
</evidence>
<feature type="domain" description="AMP-binding enzyme C-terminal" evidence="2">
    <location>
        <begin position="431"/>
        <end position="506"/>
    </location>
</feature>
<dbReference type="EMBL" id="SIHO01000002">
    <property type="protein sequence ID" value="TFU03523.1"/>
    <property type="molecule type" value="Genomic_DNA"/>
</dbReference>
<dbReference type="InterPro" id="IPR000873">
    <property type="entry name" value="AMP-dep_synth/lig_dom"/>
</dbReference>
<dbReference type="Pfam" id="PF13193">
    <property type="entry name" value="AMP-binding_C"/>
    <property type="match status" value="1"/>
</dbReference>
<dbReference type="PROSITE" id="PS00455">
    <property type="entry name" value="AMP_BINDING"/>
    <property type="match status" value="1"/>
</dbReference>
<accession>A0A4Y9ENU2</accession>
<dbReference type="InterPro" id="IPR042099">
    <property type="entry name" value="ANL_N_sf"/>
</dbReference>
<name>A0A4Y9ENU2_9SPHN</name>
<protein>
    <submittedName>
        <fullName evidence="3">Acyl-CoA synthetase</fullName>
    </submittedName>
</protein>
<evidence type="ECO:0000313" key="3">
    <source>
        <dbReference type="EMBL" id="TFU03523.1"/>
    </source>
</evidence>
<dbReference type="InterPro" id="IPR020845">
    <property type="entry name" value="AMP-binding_CS"/>
</dbReference>
<dbReference type="PANTHER" id="PTHR43767">
    <property type="entry name" value="LONG-CHAIN-FATTY-ACID--COA LIGASE"/>
    <property type="match status" value="1"/>
</dbReference>